<dbReference type="EMBL" id="FMCV01000004">
    <property type="protein sequence ID" value="SCE88283.1"/>
    <property type="molecule type" value="Genomic_DNA"/>
</dbReference>
<organism evidence="1 2">
    <name type="scientific">Micromonospora marina</name>
    <dbReference type="NCBI Taxonomy" id="307120"/>
    <lineage>
        <taxon>Bacteria</taxon>
        <taxon>Bacillati</taxon>
        <taxon>Actinomycetota</taxon>
        <taxon>Actinomycetes</taxon>
        <taxon>Micromonosporales</taxon>
        <taxon>Micromonosporaceae</taxon>
        <taxon>Micromonospora</taxon>
    </lineage>
</organism>
<accession>A0A1C4VWD3</accession>
<evidence type="ECO:0000313" key="1">
    <source>
        <dbReference type="EMBL" id="SCE88283.1"/>
    </source>
</evidence>
<proteinExistence type="predicted"/>
<dbReference type="GO" id="GO:0005840">
    <property type="term" value="C:ribosome"/>
    <property type="evidence" value="ECO:0007669"/>
    <property type="project" value="UniProtKB-KW"/>
</dbReference>
<keyword evidence="1" id="KW-0687">Ribonucleoprotein</keyword>
<sequence length="43" mass="4896">MGEATAGPSLRGLKRKAGPIMVRRRGELFVLNKSDRRRKDWQG</sequence>
<keyword evidence="1" id="KW-0689">Ribosomal protein</keyword>
<dbReference type="AlphaFoldDB" id="A0A1C4VWD3"/>
<dbReference type="RefSeq" id="WP_091042971.1">
    <property type="nucleotide sequence ID" value="NZ_FMCV01000004.1"/>
</dbReference>
<evidence type="ECO:0000313" key="2">
    <source>
        <dbReference type="Proteomes" id="UP000198551"/>
    </source>
</evidence>
<keyword evidence="2" id="KW-1185">Reference proteome</keyword>
<protein>
    <submittedName>
        <fullName evidence="1">LSU ribosomal protein L36P</fullName>
    </submittedName>
</protein>
<name>A0A1C4VWD3_9ACTN</name>
<reference evidence="2" key="1">
    <citation type="submission" date="2016-06" db="EMBL/GenBank/DDBJ databases">
        <authorList>
            <person name="Varghese N."/>
        </authorList>
    </citation>
    <scope>NUCLEOTIDE SEQUENCE [LARGE SCALE GENOMIC DNA]</scope>
    <source>
        <strain evidence="2">DSM 45555</strain>
    </source>
</reference>
<gene>
    <name evidence="1" type="ORF">GA0070215_10446</name>
</gene>
<dbReference type="Proteomes" id="UP000198551">
    <property type="component" value="Unassembled WGS sequence"/>
</dbReference>